<dbReference type="AlphaFoldDB" id="A0A1R1F358"/>
<gene>
    <name evidence="1" type="ORF">BK138_08535</name>
</gene>
<organism evidence="1 2">
    <name type="scientific">Paenibacillus rhizosphaerae</name>
    <dbReference type="NCBI Taxonomy" id="297318"/>
    <lineage>
        <taxon>Bacteria</taxon>
        <taxon>Bacillati</taxon>
        <taxon>Bacillota</taxon>
        <taxon>Bacilli</taxon>
        <taxon>Bacillales</taxon>
        <taxon>Paenibacillaceae</taxon>
        <taxon>Paenibacillus</taxon>
    </lineage>
</organism>
<sequence>MNIERSTVKNQMIATLDVLKSGKVTEMDVVNYITEIIWSYQEAIEENAQLIQALQVAVQDKMTEDIITTAARNFIDHQGLKREFSDYLNRGLSEIGSDILGPVQ</sequence>
<protein>
    <submittedName>
        <fullName evidence="1">Uncharacterized protein</fullName>
    </submittedName>
</protein>
<dbReference type="RefSeq" id="WP_076168318.1">
    <property type="nucleotide sequence ID" value="NZ_MRTP01000001.1"/>
</dbReference>
<dbReference type="EMBL" id="MRTP01000001">
    <property type="protein sequence ID" value="OMF58548.1"/>
    <property type="molecule type" value="Genomic_DNA"/>
</dbReference>
<dbReference type="Proteomes" id="UP000187172">
    <property type="component" value="Unassembled WGS sequence"/>
</dbReference>
<proteinExistence type="predicted"/>
<reference evidence="1 2" key="1">
    <citation type="submission" date="2016-11" db="EMBL/GenBank/DDBJ databases">
        <title>Paenibacillus species isolates.</title>
        <authorList>
            <person name="Beno S.M."/>
        </authorList>
    </citation>
    <scope>NUCLEOTIDE SEQUENCE [LARGE SCALE GENOMIC DNA]</scope>
    <source>
        <strain evidence="1 2">FSL R5-0378</strain>
    </source>
</reference>
<accession>A0A1R1F358</accession>
<dbReference type="STRING" id="297318.BK138_08535"/>
<evidence type="ECO:0000313" key="1">
    <source>
        <dbReference type="EMBL" id="OMF58548.1"/>
    </source>
</evidence>
<name>A0A1R1F358_9BACL</name>
<keyword evidence="2" id="KW-1185">Reference proteome</keyword>
<evidence type="ECO:0000313" key="2">
    <source>
        <dbReference type="Proteomes" id="UP000187172"/>
    </source>
</evidence>
<comment type="caution">
    <text evidence="1">The sequence shown here is derived from an EMBL/GenBank/DDBJ whole genome shotgun (WGS) entry which is preliminary data.</text>
</comment>